<feature type="region of interest" description="Disordered" evidence="1">
    <location>
        <begin position="1484"/>
        <end position="1535"/>
    </location>
</feature>
<keyword evidence="4" id="KW-1185">Reference proteome</keyword>
<feature type="compositionally biased region" description="Gly residues" evidence="1">
    <location>
        <begin position="665"/>
        <end position="678"/>
    </location>
</feature>
<dbReference type="PANTHER" id="PTHR21512">
    <property type="entry name" value="TRAFFICKING PROTEIN PARTICLE COMPLEX SUBUNIT 9"/>
    <property type="match status" value="1"/>
</dbReference>
<feature type="domain" description="Trs120/TRAPPC9 N-terminal" evidence="2">
    <location>
        <begin position="231"/>
        <end position="293"/>
    </location>
</feature>
<gene>
    <name evidence="3" type="ORF">CEUSTIGMA_g2936.t1</name>
</gene>
<dbReference type="Proteomes" id="UP000232323">
    <property type="component" value="Unassembled WGS sequence"/>
</dbReference>
<evidence type="ECO:0000256" key="1">
    <source>
        <dbReference type="SAM" id="MobiDB-lite"/>
    </source>
</evidence>
<feature type="region of interest" description="Disordered" evidence="1">
    <location>
        <begin position="299"/>
        <end position="360"/>
    </location>
</feature>
<dbReference type="OrthoDB" id="27962at2759"/>
<feature type="region of interest" description="Disordered" evidence="1">
    <location>
        <begin position="760"/>
        <end position="788"/>
    </location>
</feature>
<feature type="domain" description="Trs120/TRAPPC9 N-terminal" evidence="2">
    <location>
        <begin position="15"/>
        <end position="194"/>
    </location>
</feature>
<feature type="compositionally biased region" description="Low complexity" evidence="1">
    <location>
        <begin position="299"/>
        <end position="316"/>
    </location>
</feature>
<dbReference type="EMBL" id="BEGY01000012">
    <property type="protein sequence ID" value="GAX75493.1"/>
    <property type="molecule type" value="Genomic_DNA"/>
</dbReference>
<evidence type="ECO:0000313" key="4">
    <source>
        <dbReference type="Proteomes" id="UP000232323"/>
    </source>
</evidence>
<dbReference type="InterPro" id="IPR058563">
    <property type="entry name" value="Trs120_TRAPPC9_N"/>
</dbReference>
<accession>A0A250WXC8</accession>
<dbReference type="GO" id="GO:0005802">
    <property type="term" value="C:trans-Golgi network"/>
    <property type="evidence" value="ECO:0007669"/>
    <property type="project" value="TreeGrafter"/>
</dbReference>
<feature type="compositionally biased region" description="Polar residues" evidence="1">
    <location>
        <begin position="1303"/>
        <end position="1324"/>
    </location>
</feature>
<protein>
    <recommendedName>
        <fullName evidence="2">Trs120/TRAPPC9 N-terminal domain-containing protein</fullName>
    </recommendedName>
</protein>
<dbReference type="Pfam" id="PF08626">
    <property type="entry name" value="TRAPPC9-Trs120"/>
    <property type="match status" value="2"/>
</dbReference>
<organism evidence="3 4">
    <name type="scientific">Chlamydomonas eustigma</name>
    <dbReference type="NCBI Taxonomy" id="1157962"/>
    <lineage>
        <taxon>Eukaryota</taxon>
        <taxon>Viridiplantae</taxon>
        <taxon>Chlorophyta</taxon>
        <taxon>core chlorophytes</taxon>
        <taxon>Chlorophyceae</taxon>
        <taxon>CS clade</taxon>
        <taxon>Chlamydomonadales</taxon>
        <taxon>Chlamydomonadaceae</taxon>
        <taxon>Chlamydomonas</taxon>
    </lineage>
</organism>
<dbReference type="PANTHER" id="PTHR21512:SF5">
    <property type="entry name" value="TRAFFICKING PROTEIN PARTICLE COMPLEX SUBUNIT 9"/>
    <property type="match status" value="1"/>
</dbReference>
<sequence>MPSGIRTLFPGITVLSNAEIQVAVVPVGTVPKDLQEEYMRLIMKFRTPSLRAVQSFYKKHTETSPFQDMNWTTGALHLRFALGEDAKFRSRLADLHPHRQILAVIGLLHCPTCPNLDDAYSNFRDTCKLNFPEAQVLRCFAFEPSERHIQKDGEKHTEGLVMFPPGGLSHVELHLEVWMHDLAALILAELERWAMDPGRGLQRHGYTDSNDFVGAVPVMEEVNKLRLAITEDEVKEKRKRGRMHKVLGDLSLLAGSPQDALINFKVAQDLSRATGDWVWCGAAMEGTVAARLLDLTPQPTALQPTSSTSPATLSSPKAASEPSEVLHSAVSKALPGQAGQSGLPHSASRSSPKSNNFSTTASGWPSWTLVLSRGIESELKELMLEARACYKKKGSVAVMQVEHALKLGRLLACLHGTTSTSRREVLDLASAAMDVASSAHYLDERIMALVEVADLCGLAGAFRRRTLLMWQAVEMSRSALASLATSTTEGSTLLAAQWGAVRLKYALAAMDIPVEPLLKDVSLTPVPWYQRLSLSLASTAVCGPSGSTDLSGEGWGALRGAWHKVQVVVLEQLLQAARREGAAEDAWETAAALLRYHHEGLSSKTHAALIEVLVAASTEMPSQSRIRSGRGPPCPLATLKRVIPPPGSLQPHQVSGLYPAPGSGSAAGGSMSTGGGNLGRTSTNSPFIFNPYAGKRKELEQKQRGKKALGSGEDALAAVPEWVCREEGRVDVILCNPLAVPVKIESITLQAEIRSPEAASDMVQVQRQEEAEDAGPLSNIGVEGPKRVCERQPQSTAASCEWQPQSTAASCERLPQSTAASCERLPQSTAASCERQPQSTAASCAAAASAAGQSVREVPKSWWPVPLTGLSLPPNGKPVRVTLSGMPLLPGILSLTGITINAFGAQWFEPFCRDSKKVSSGLGNMLAPQDSQPVVATLTVVSGLPLLTAELKRKSGAILALAPPHEELSGVKKVQHLNRSNSNAFSAAVFLTEGSSQGMPTQQQSSSLQRTTSPSFPLSPTSSNAGAGSTDFSNSGPVPVWQGQCCAWELHLTNIGTADVSSALLTVVNHRGVQLRPLPQGRMSASSVGAHLEPAAGGLLLLAAALPLAPGSSVKVPVDVLVGNPAAREAFDASKLEVRVAYTGPSVNQCEEPTTASPLGRPTSISDHKVFLGRLLVMPLQFQVQPTLQVSGIQLLDHYAPLKDGYRCWPLAAPSVEALHTPNPSPARLSATVMTTSRQDVASSAQGSVSQKVTSVPSAAAAAAPSAAHRQPSASLLRQSLSVSRVESAESMLRGLSEKISKQRSSTQSKTNLPASNKWPSASYQKGRDDIEDVGVYSASQINSWGDEVELSFSDNASISPTGDSLKIMRIGMTSDCSLQVNVASRSDRYLRVRLERMKSRSARGGSYCGTDTTHAASVPFERMSIKQLSDDFQSAGEGGDGDYRIDGDAKGRDIVLPPREHAPLLCFLRRGDAAGASLAAAEKARRTSFSSRQTRSSSNRNRPSMEMASSAASLTVSGPSEGGRIEEPASQLSEEPNRLAAAELVCDQWAVYWHMIGVEEDTPQGVIPLSSVDVARMLTPHAISCLQPSLLSCSLMAVYTMRANGPVVLSTSDSDIPVAGSRDEAGQGVVGCASSSMNHLPWSPRPRIQDLTKFIQGSKTIGGMWGVRVSLGHVLHLDLELCNQTESSQLVQLSFGVENLIGNGLLGHDPGGPGGVVTLTDALRTPSLPRPDTTLGFTTSHPVDPGVALLGQVDNIQLRVNAGSTAKVQVAMLLLRPGVYQVYARDLFVIMPSNASSPRVDGPSMLLTVGQQLKNITRSSGQLQAGPPVYFNMQRLNIVCL</sequence>
<reference evidence="3 4" key="1">
    <citation type="submission" date="2017-08" db="EMBL/GenBank/DDBJ databases">
        <title>Acidophilic green algal genome provides insights into adaptation to an acidic environment.</title>
        <authorList>
            <person name="Hirooka S."/>
            <person name="Hirose Y."/>
            <person name="Kanesaki Y."/>
            <person name="Higuchi S."/>
            <person name="Fujiwara T."/>
            <person name="Onuma R."/>
            <person name="Era A."/>
            <person name="Ohbayashi R."/>
            <person name="Uzuka A."/>
            <person name="Nozaki H."/>
            <person name="Yoshikawa H."/>
            <person name="Miyagishima S.Y."/>
        </authorList>
    </citation>
    <scope>NUCLEOTIDE SEQUENCE [LARGE SCALE GENOMIC DNA]</scope>
    <source>
        <strain evidence="3 4">NIES-2499</strain>
    </source>
</reference>
<dbReference type="STRING" id="1157962.A0A250WXC8"/>
<proteinExistence type="predicted"/>
<comment type="caution">
    <text evidence="3">The sequence shown here is derived from an EMBL/GenBank/DDBJ whole genome shotgun (WGS) entry which is preliminary data.</text>
</comment>
<evidence type="ECO:0000313" key="3">
    <source>
        <dbReference type="EMBL" id="GAX75493.1"/>
    </source>
</evidence>
<feature type="compositionally biased region" description="Polar residues" evidence="1">
    <location>
        <begin position="347"/>
        <end position="360"/>
    </location>
</feature>
<feature type="compositionally biased region" description="Low complexity" evidence="1">
    <location>
        <begin position="1001"/>
        <end position="1023"/>
    </location>
</feature>
<name>A0A250WXC8_9CHLO</name>
<evidence type="ECO:0000259" key="2">
    <source>
        <dbReference type="Pfam" id="PF08626"/>
    </source>
</evidence>
<feature type="compositionally biased region" description="Low complexity" evidence="1">
    <location>
        <begin position="1484"/>
        <end position="1503"/>
    </location>
</feature>
<feature type="region of interest" description="Disordered" evidence="1">
    <location>
        <begin position="996"/>
        <end position="1032"/>
    </location>
</feature>
<feature type="region of interest" description="Disordered" evidence="1">
    <location>
        <begin position="1294"/>
        <end position="1325"/>
    </location>
</feature>
<feature type="region of interest" description="Disordered" evidence="1">
    <location>
        <begin position="658"/>
        <end position="684"/>
    </location>
</feature>
<dbReference type="InterPro" id="IPR013935">
    <property type="entry name" value="Trs120_TRAPPC9"/>
</dbReference>